<sequence>MKDTIKVVTGVLILLNFFIIPMAYTNFVWIIICGLIAASSYFDYKEDGKRMTLYVTIFFVAATIMWAVMTVFPR</sequence>
<feature type="transmembrane region" description="Helical" evidence="1">
    <location>
        <begin position="51"/>
        <end position="72"/>
    </location>
</feature>
<dbReference type="Proteomes" id="UP001230220">
    <property type="component" value="Unassembled WGS sequence"/>
</dbReference>
<evidence type="ECO:0000256" key="1">
    <source>
        <dbReference type="SAM" id="Phobius"/>
    </source>
</evidence>
<feature type="transmembrane region" description="Helical" evidence="1">
    <location>
        <begin position="12"/>
        <end position="39"/>
    </location>
</feature>
<gene>
    <name evidence="2" type="ORF">J2S15_003818</name>
</gene>
<comment type="caution">
    <text evidence="2">The sequence shown here is derived from an EMBL/GenBank/DDBJ whole genome shotgun (WGS) entry which is preliminary data.</text>
</comment>
<dbReference type="EMBL" id="JAUSUR010000009">
    <property type="protein sequence ID" value="MDQ0363057.1"/>
    <property type="molecule type" value="Genomic_DNA"/>
</dbReference>
<evidence type="ECO:0000313" key="2">
    <source>
        <dbReference type="EMBL" id="MDQ0363057.1"/>
    </source>
</evidence>
<keyword evidence="1" id="KW-0812">Transmembrane</keyword>
<keyword evidence="1" id="KW-1133">Transmembrane helix</keyword>
<protein>
    <submittedName>
        <fullName evidence="2">Uncharacterized protein</fullName>
    </submittedName>
</protein>
<dbReference type="RefSeq" id="WP_307411564.1">
    <property type="nucleotide sequence ID" value="NZ_JAUSUR010000009.1"/>
</dbReference>
<evidence type="ECO:0000313" key="3">
    <source>
        <dbReference type="Proteomes" id="UP001230220"/>
    </source>
</evidence>
<organism evidence="2 3">
    <name type="scientific">Breznakia pachnodae</name>
    <dbReference type="NCBI Taxonomy" id="265178"/>
    <lineage>
        <taxon>Bacteria</taxon>
        <taxon>Bacillati</taxon>
        <taxon>Bacillota</taxon>
        <taxon>Erysipelotrichia</taxon>
        <taxon>Erysipelotrichales</taxon>
        <taxon>Erysipelotrichaceae</taxon>
        <taxon>Breznakia</taxon>
    </lineage>
</organism>
<keyword evidence="3" id="KW-1185">Reference proteome</keyword>
<accession>A0ABU0E827</accession>
<proteinExistence type="predicted"/>
<keyword evidence="1" id="KW-0472">Membrane</keyword>
<reference evidence="2 3" key="1">
    <citation type="submission" date="2023-07" db="EMBL/GenBank/DDBJ databases">
        <title>Genomic Encyclopedia of Type Strains, Phase IV (KMG-IV): sequencing the most valuable type-strain genomes for metagenomic binning, comparative biology and taxonomic classification.</title>
        <authorList>
            <person name="Goeker M."/>
        </authorList>
    </citation>
    <scope>NUCLEOTIDE SEQUENCE [LARGE SCALE GENOMIC DNA]</scope>
    <source>
        <strain evidence="2 3">DSM 16784</strain>
    </source>
</reference>
<name>A0ABU0E827_9FIRM</name>